<dbReference type="InterPro" id="IPR036390">
    <property type="entry name" value="WH_DNA-bd_sf"/>
</dbReference>
<feature type="compositionally biased region" description="Low complexity" evidence="6">
    <location>
        <begin position="214"/>
        <end position="226"/>
    </location>
</feature>
<dbReference type="PRINTS" id="PR00056">
    <property type="entry name" value="HSFDOMAIN"/>
</dbReference>
<comment type="subcellular location">
    <subcellularLocation>
        <location evidence="1">Nucleus</location>
    </subcellularLocation>
</comment>
<feature type="non-terminal residue" evidence="8">
    <location>
        <position position="1"/>
    </location>
</feature>
<evidence type="ECO:0000256" key="6">
    <source>
        <dbReference type="SAM" id="MobiDB-lite"/>
    </source>
</evidence>
<evidence type="ECO:0000256" key="5">
    <source>
        <dbReference type="RuleBase" id="RU004020"/>
    </source>
</evidence>
<protein>
    <recommendedName>
        <fullName evidence="7">HSF-type DNA-binding domain-containing protein</fullName>
    </recommendedName>
</protein>
<evidence type="ECO:0000313" key="8">
    <source>
        <dbReference type="EMBL" id="TNY21662.1"/>
    </source>
</evidence>
<evidence type="ECO:0000256" key="1">
    <source>
        <dbReference type="ARBA" id="ARBA00004123"/>
    </source>
</evidence>
<dbReference type="PANTHER" id="PTHR10015:SF427">
    <property type="entry name" value="HEAT SHOCK FACTOR PROTEIN"/>
    <property type="match status" value="1"/>
</dbReference>
<name>A0A5C5FZQ6_9BASI</name>
<proteinExistence type="inferred from homology"/>
<keyword evidence="4" id="KW-0539">Nucleus</keyword>
<feature type="domain" description="HSF-type DNA-binding" evidence="7">
    <location>
        <begin position="311"/>
        <end position="424"/>
    </location>
</feature>
<organism evidence="8 9">
    <name type="scientific">Rhodotorula diobovata</name>
    <dbReference type="NCBI Taxonomy" id="5288"/>
    <lineage>
        <taxon>Eukaryota</taxon>
        <taxon>Fungi</taxon>
        <taxon>Dikarya</taxon>
        <taxon>Basidiomycota</taxon>
        <taxon>Pucciniomycotina</taxon>
        <taxon>Microbotryomycetes</taxon>
        <taxon>Sporidiobolales</taxon>
        <taxon>Sporidiobolaceae</taxon>
        <taxon>Rhodotorula</taxon>
    </lineage>
</organism>
<dbReference type="GO" id="GO:0005634">
    <property type="term" value="C:nucleus"/>
    <property type="evidence" value="ECO:0007669"/>
    <property type="project" value="UniProtKB-SubCell"/>
</dbReference>
<dbReference type="GO" id="GO:0043565">
    <property type="term" value="F:sequence-specific DNA binding"/>
    <property type="evidence" value="ECO:0007669"/>
    <property type="project" value="InterPro"/>
</dbReference>
<dbReference type="Gene3D" id="1.10.10.10">
    <property type="entry name" value="Winged helix-like DNA-binding domain superfamily/Winged helix DNA-binding domain"/>
    <property type="match status" value="1"/>
</dbReference>
<keyword evidence="9" id="KW-1185">Reference proteome</keyword>
<evidence type="ECO:0000313" key="9">
    <source>
        <dbReference type="Proteomes" id="UP000311382"/>
    </source>
</evidence>
<keyword evidence="3" id="KW-0238">DNA-binding</keyword>
<evidence type="ECO:0000259" key="7">
    <source>
        <dbReference type="SMART" id="SM00415"/>
    </source>
</evidence>
<dbReference type="PANTHER" id="PTHR10015">
    <property type="entry name" value="HEAT SHOCK TRANSCRIPTION FACTOR"/>
    <property type="match status" value="1"/>
</dbReference>
<dbReference type="SUPFAM" id="SSF46785">
    <property type="entry name" value="Winged helix' DNA-binding domain"/>
    <property type="match status" value="1"/>
</dbReference>
<dbReference type="EMBL" id="SOZI01000039">
    <property type="protein sequence ID" value="TNY21662.1"/>
    <property type="molecule type" value="Genomic_DNA"/>
</dbReference>
<accession>A0A5C5FZQ6</accession>
<dbReference type="SMART" id="SM00415">
    <property type="entry name" value="HSF"/>
    <property type="match status" value="1"/>
</dbReference>
<dbReference type="Pfam" id="PF00447">
    <property type="entry name" value="HSF_DNA-bind"/>
    <property type="match status" value="1"/>
</dbReference>
<feature type="region of interest" description="Disordered" evidence="6">
    <location>
        <begin position="177"/>
        <end position="310"/>
    </location>
</feature>
<feature type="compositionally biased region" description="Low complexity" evidence="6">
    <location>
        <begin position="434"/>
        <end position="452"/>
    </location>
</feature>
<feature type="compositionally biased region" description="Gly residues" evidence="6">
    <location>
        <begin position="460"/>
        <end position="470"/>
    </location>
</feature>
<evidence type="ECO:0000256" key="3">
    <source>
        <dbReference type="ARBA" id="ARBA00023125"/>
    </source>
</evidence>
<dbReference type="GO" id="GO:0003700">
    <property type="term" value="F:DNA-binding transcription factor activity"/>
    <property type="evidence" value="ECO:0007669"/>
    <property type="project" value="InterPro"/>
</dbReference>
<feature type="compositionally biased region" description="Basic residues" evidence="6">
    <location>
        <begin position="424"/>
        <end position="433"/>
    </location>
</feature>
<comment type="similarity">
    <text evidence="2 5">Belongs to the HSF family.</text>
</comment>
<evidence type="ECO:0000256" key="4">
    <source>
        <dbReference type="ARBA" id="ARBA00023242"/>
    </source>
</evidence>
<gene>
    <name evidence="8" type="ORF">DMC30DRAFT_187691</name>
</gene>
<dbReference type="Proteomes" id="UP000311382">
    <property type="component" value="Unassembled WGS sequence"/>
</dbReference>
<comment type="caution">
    <text evidence="8">The sequence shown here is derived from an EMBL/GenBank/DDBJ whole genome shotgun (WGS) entry which is preliminary data.</text>
</comment>
<dbReference type="InterPro" id="IPR000232">
    <property type="entry name" value="HSF_DNA-bd"/>
</dbReference>
<dbReference type="AlphaFoldDB" id="A0A5C5FZQ6"/>
<feature type="compositionally biased region" description="Low complexity" evidence="6">
    <location>
        <begin position="273"/>
        <end position="288"/>
    </location>
</feature>
<feature type="region of interest" description="Disordered" evidence="6">
    <location>
        <begin position="418"/>
        <end position="470"/>
    </location>
</feature>
<reference evidence="8 9" key="1">
    <citation type="submission" date="2019-03" db="EMBL/GenBank/DDBJ databases">
        <title>Rhodosporidium diobovatum UCD-FST 08-225 genome sequencing, assembly, and annotation.</title>
        <authorList>
            <person name="Fakankun I.U."/>
            <person name="Fristensky B."/>
            <person name="Levin D.B."/>
        </authorList>
    </citation>
    <scope>NUCLEOTIDE SEQUENCE [LARGE SCALE GENOMIC DNA]</scope>
    <source>
        <strain evidence="8 9">UCD-FST 08-225</strain>
    </source>
</reference>
<dbReference type="InterPro" id="IPR036388">
    <property type="entry name" value="WH-like_DNA-bd_sf"/>
</dbReference>
<feature type="compositionally biased region" description="Pro residues" evidence="6">
    <location>
        <begin position="179"/>
        <end position="189"/>
    </location>
</feature>
<evidence type="ECO:0000256" key="2">
    <source>
        <dbReference type="ARBA" id="ARBA00006403"/>
    </source>
</evidence>
<dbReference type="STRING" id="5288.A0A5C5FZQ6"/>
<dbReference type="OrthoDB" id="60033at2759"/>
<sequence>GSSCWPDVSLGSRSLARSLSVVVVTPPRTRTMLEPGLGEAPAAAAAAAAASMERERSLSQAGLLSAPPPPGARTIYSYAPSTAPSFDSSSVGGGPSQGYPSGMPGPYAGPSTPCTCAECMGQPAWASQPVGGPALVPVYASGYEAAAGMPYGAEAYPPAQQAYPPAAPRHAARAYYAYQPPPLPPPPLPAASQFSYTDQRQQPPPPQPTASTWAGPSTASPSSFASVPPPRSREPSYQQPSTYEYHDQVPSPYYQLPSALQPAAPTLDRRRSSGTSTSRVSVGRRPSGTSGGSPNGSDHSGGSDGGLEERTTTPFMTKLHYLLHNPDFSEFIRWSADGRSFVFAPGSKALSEALALVFRHGNAHSFVRQLNIYSFKRLPALELHTAVTSVPHPHSDLTSADFSGFHHPLFYRDTPGNPCDLTRLRPKMGKKSSAKNLASSQASSSSSSASRSRALRSEGKVGGGMAGRKA</sequence>